<feature type="domain" description="Major facilitator superfamily (MFS) profile" evidence="6">
    <location>
        <begin position="22"/>
        <end position="457"/>
    </location>
</feature>
<evidence type="ECO:0000256" key="3">
    <source>
        <dbReference type="ARBA" id="ARBA00022989"/>
    </source>
</evidence>
<dbReference type="PROSITE" id="PS50850">
    <property type="entry name" value="MFS"/>
    <property type="match status" value="1"/>
</dbReference>
<feature type="transmembrane region" description="Helical" evidence="5">
    <location>
        <begin position="275"/>
        <end position="300"/>
    </location>
</feature>
<dbReference type="InterPro" id="IPR036259">
    <property type="entry name" value="MFS_trans_sf"/>
</dbReference>
<accession>A0ABW9QWF3</accession>
<dbReference type="InterPro" id="IPR011701">
    <property type="entry name" value="MFS"/>
</dbReference>
<dbReference type="PRINTS" id="PR01036">
    <property type="entry name" value="TCRTETB"/>
</dbReference>
<feature type="transmembrane region" description="Helical" evidence="5">
    <location>
        <begin position="120"/>
        <end position="138"/>
    </location>
</feature>
<feature type="transmembrane region" description="Helical" evidence="5">
    <location>
        <begin position="87"/>
        <end position="114"/>
    </location>
</feature>
<dbReference type="InterPro" id="IPR020846">
    <property type="entry name" value="MFS_dom"/>
</dbReference>
<feature type="transmembrane region" description="Helical" evidence="5">
    <location>
        <begin position="340"/>
        <end position="359"/>
    </location>
</feature>
<keyword evidence="3 5" id="KW-1133">Transmembrane helix</keyword>
<feature type="transmembrane region" description="Helical" evidence="5">
    <location>
        <begin position="21"/>
        <end position="44"/>
    </location>
</feature>
<dbReference type="PANTHER" id="PTHR42718">
    <property type="entry name" value="MAJOR FACILITATOR SUPERFAMILY MULTIDRUG TRANSPORTER MFSC"/>
    <property type="match status" value="1"/>
</dbReference>
<keyword evidence="8" id="KW-1185">Reference proteome</keyword>
<evidence type="ECO:0000256" key="4">
    <source>
        <dbReference type="ARBA" id="ARBA00023136"/>
    </source>
</evidence>
<dbReference type="Gene3D" id="1.20.1250.20">
    <property type="entry name" value="MFS general substrate transporter like domains"/>
    <property type="match status" value="1"/>
</dbReference>
<evidence type="ECO:0000259" key="6">
    <source>
        <dbReference type="PROSITE" id="PS50850"/>
    </source>
</evidence>
<comment type="subcellular location">
    <subcellularLocation>
        <location evidence="1">Cell membrane</location>
        <topology evidence="1">Multi-pass membrane protein</topology>
    </subcellularLocation>
</comment>
<dbReference type="Proteomes" id="UP000437736">
    <property type="component" value="Unassembled WGS sequence"/>
</dbReference>
<keyword evidence="2 5" id="KW-0812">Transmembrane</keyword>
<sequence length="457" mass="45694">MSDTAAGELSSTRDGARSTTWPLVAICAGYFMVILDTTVVNVALPALSRGLHASTTGLQWIVDGYSLAFAALLLSGGALADRRGAKAVFCAGVAVFTLCSAVAGTAASAAMLIAARAAQGFGAALAVPASLSLLQATYTDQRARRHAFGIWGGIAGIAAGAGPVLGGALVSAFGWRSVFFVNVPVGVAGLLLAARALPSVARRPHGADPAGQAAACAALTGLTVALIDAGSAGWSAPVVLGGLAAFLVAGTVFIHLEHRTARPMLPLGMFASRQLSAATTIGLLLNLGFYGELFVITLYLQGHLGLSPLLAGIALLPQMAMAVVGSTASGIVMARTGPRLPMLAGLLVGAAGLFSLTAPGAHGPYVVLIVPFLAVGLGMSFTMPAATAAVMEAAPTERAGLASGTLNAARQVGGVLGVALLGTLVTKQRHFITGLHLDMAIAGAAFLLGAVLSLWST</sequence>
<protein>
    <submittedName>
        <fullName evidence="7">MFS transporter</fullName>
    </submittedName>
</protein>
<comment type="caution">
    <text evidence="7">The sequence shown here is derived from an EMBL/GenBank/DDBJ whole genome shotgun (WGS) entry which is preliminary data.</text>
</comment>
<dbReference type="CDD" id="cd17321">
    <property type="entry name" value="MFS_MMR_MDR_like"/>
    <property type="match status" value="1"/>
</dbReference>
<dbReference type="Pfam" id="PF07690">
    <property type="entry name" value="MFS_1"/>
    <property type="match status" value="1"/>
</dbReference>
<gene>
    <name evidence="7" type="ORF">GHK86_13285</name>
</gene>
<evidence type="ECO:0000313" key="7">
    <source>
        <dbReference type="EMBL" id="MST33686.1"/>
    </source>
</evidence>
<evidence type="ECO:0000256" key="5">
    <source>
        <dbReference type="SAM" id="Phobius"/>
    </source>
</evidence>
<feature type="transmembrane region" description="Helical" evidence="5">
    <location>
        <begin position="233"/>
        <end position="254"/>
    </location>
</feature>
<keyword evidence="4 5" id="KW-0472">Membrane</keyword>
<evidence type="ECO:0000256" key="1">
    <source>
        <dbReference type="ARBA" id="ARBA00004651"/>
    </source>
</evidence>
<feature type="transmembrane region" description="Helical" evidence="5">
    <location>
        <begin position="435"/>
        <end position="455"/>
    </location>
</feature>
<evidence type="ECO:0000256" key="2">
    <source>
        <dbReference type="ARBA" id="ARBA00022692"/>
    </source>
</evidence>
<reference evidence="7 8" key="1">
    <citation type="submission" date="2019-11" db="EMBL/GenBank/DDBJ databases">
        <title>Acidiferrimicrobium australis gen. nov., sp. nov., an acidophilic and obligately heterotrophic, member of the Actinobacteria that catalyses dissimilatory oxido- reduction of iron isolated from metal-rich acidic water in Chile.</title>
        <authorList>
            <person name="Gonzalez D."/>
            <person name="Huber K."/>
            <person name="Hedrich S."/>
            <person name="Rojas-Villalobos C."/>
            <person name="Quatrini R."/>
            <person name="Dinamarca M.A."/>
            <person name="Schwarz A."/>
            <person name="Canales C."/>
            <person name="Nancucheo I."/>
        </authorList>
    </citation>
    <scope>NUCLEOTIDE SEQUENCE [LARGE SCALE GENOMIC DNA]</scope>
    <source>
        <strain evidence="7 8">USS-CCA1</strain>
    </source>
</reference>
<dbReference type="PANTHER" id="PTHR42718:SF40">
    <property type="entry name" value="METHYLENOMYCIN A RESISTANCE PROTEIN"/>
    <property type="match status" value="1"/>
</dbReference>
<dbReference type="Gene3D" id="1.20.1720.10">
    <property type="entry name" value="Multidrug resistance protein D"/>
    <property type="match status" value="1"/>
</dbReference>
<name>A0ABW9QWF3_9ACTN</name>
<feature type="transmembrane region" description="Helical" evidence="5">
    <location>
        <begin position="150"/>
        <end position="173"/>
    </location>
</feature>
<organism evidence="7 8">
    <name type="scientific">Acidiferrimicrobium australe</name>
    <dbReference type="NCBI Taxonomy" id="2664430"/>
    <lineage>
        <taxon>Bacteria</taxon>
        <taxon>Bacillati</taxon>
        <taxon>Actinomycetota</taxon>
        <taxon>Acidimicrobiia</taxon>
        <taxon>Acidimicrobiales</taxon>
        <taxon>Acidimicrobiaceae</taxon>
        <taxon>Acidiferrimicrobium</taxon>
    </lineage>
</organism>
<evidence type="ECO:0000313" key="8">
    <source>
        <dbReference type="Proteomes" id="UP000437736"/>
    </source>
</evidence>
<feature type="transmembrane region" description="Helical" evidence="5">
    <location>
        <begin position="179"/>
        <end position="197"/>
    </location>
</feature>
<feature type="transmembrane region" description="Helical" evidence="5">
    <location>
        <begin position="306"/>
        <end position="328"/>
    </location>
</feature>
<dbReference type="EMBL" id="WJHE01000691">
    <property type="protein sequence ID" value="MST33686.1"/>
    <property type="molecule type" value="Genomic_DNA"/>
</dbReference>
<feature type="transmembrane region" description="Helical" evidence="5">
    <location>
        <begin position="365"/>
        <end position="391"/>
    </location>
</feature>
<proteinExistence type="predicted"/>
<feature type="transmembrane region" description="Helical" evidence="5">
    <location>
        <begin position="64"/>
        <end position="80"/>
    </location>
</feature>
<dbReference type="SUPFAM" id="SSF103473">
    <property type="entry name" value="MFS general substrate transporter"/>
    <property type="match status" value="1"/>
</dbReference>